<protein>
    <submittedName>
        <fullName evidence="2">Transcriptional regulatory protein</fullName>
    </submittedName>
</protein>
<sequence length="100" mass="10210">MSRVKDRTRANPSLVHSTRRAAETDRAPEGCGTVSGIGSGAPYGVASYDVTVGGPGGNPVLVPGAPACAAASLGGRSTYCAADDTASPRCEVRRRRQHRG</sequence>
<dbReference type="AlphaFoldDB" id="A0A0K8PDF1"/>
<evidence type="ECO:0000313" key="3">
    <source>
        <dbReference type="Proteomes" id="UP000053859"/>
    </source>
</evidence>
<accession>A0A0K8PDF1</accession>
<name>A0A0K8PDF1_STRAJ</name>
<evidence type="ECO:0000313" key="2">
    <source>
        <dbReference type="EMBL" id="GAP45803.1"/>
    </source>
</evidence>
<dbReference type="EMBL" id="DF968195">
    <property type="protein sequence ID" value="GAP45803.1"/>
    <property type="molecule type" value="Genomic_DNA"/>
</dbReference>
<proteinExistence type="predicted"/>
<reference evidence="2" key="1">
    <citation type="journal article" date="2015" name="Genome Announc.">
        <title>Draft Genome Sequence of Thiostrepton-Producing Streptomyces azureus ATCC 14921.</title>
        <authorList>
            <person name="Sakihara K."/>
            <person name="Maeda J."/>
            <person name="Tashiro K."/>
            <person name="Fujino Y."/>
            <person name="Kuhara S."/>
            <person name="Ohshima T."/>
            <person name="Ogata S."/>
            <person name="Doi K."/>
        </authorList>
    </citation>
    <scope>NUCLEOTIDE SEQUENCE [LARGE SCALE GENOMIC DNA]</scope>
    <source>
        <strain evidence="2">ATCC14921</strain>
    </source>
</reference>
<gene>
    <name evidence="2" type="ORF">SAZU_0533</name>
</gene>
<keyword evidence="3" id="KW-1185">Reference proteome</keyword>
<feature type="region of interest" description="Disordered" evidence="1">
    <location>
        <begin position="1"/>
        <end position="40"/>
    </location>
</feature>
<organism evidence="2 3">
    <name type="scientific">Streptomyces azureus</name>
    <dbReference type="NCBI Taxonomy" id="146537"/>
    <lineage>
        <taxon>Bacteria</taxon>
        <taxon>Bacillati</taxon>
        <taxon>Actinomycetota</taxon>
        <taxon>Actinomycetes</taxon>
        <taxon>Kitasatosporales</taxon>
        <taxon>Streptomycetaceae</taxon>
        <taxon>Streptomyces</taxon>
    </lineage>
</organism>
<evidence type="ECO:0000256" key="1">
    <source>
        <dbReference type="SAM" id="MobiDB-lite"/>
    </source>
</evidence>
<dbReference type="Proteomes" id="UP000053859">
    <property type="component" value="Unassembled WGS sequence"/>
</dbReference>